<dbReference type="Pfam" id="PF00657">
    <property type="entry name" value="Lipase_GDSL"/>
    <property type="match status" value="1"/>
</dbReference>
<dbReference type="PANTHER" id="PTHR30383">
    <property type="entry name" value="THIOESTERASE 1/PROTEASE 1/LYSOPHOSPHOLIPASE L1"/>
    <property type="match status" value="1"/>
</dbReference>
<dbReference type="InterPro" id="IPR001087">
    <property type="entry name" value="GDSL"/>
</dbReference>
<reference evidence="1 2" key="1">
    <citation type="submission" date="2017-09" db="EMBL/GenBank/DDBJ databases">
        <title>Large-scale bioinformatics analysis of Bacillus genomes uncovers conserved roles of natural products in bacterial physiology.</title>
        <authorList>
            <consortium name="Agbiome Team Llc"/>
            <person name="Bleich R.M."/>
            <person name="Grubbs K.J."/>
            <person name="Santa Maria K.C."/>
            <person name="Allen S.E."/>
            <person name="Farag S."/>
            <person name="Shank E.A."/>
            <person name="Bowers A."/>
        </authorList>
    </citation>
    <scope>NUCLEOTIDE SEQUENCE [LARGE SCALE GENOMIC DNA]</scope>
    <source>
        <strain evidence="1 2">AFS092012</strain>
    </source>
</reference>
<organism evidence="1 2">
    <name type="scientific">Bacillus pseudomycoides</name>
    <dbReference type="NCBI Taxonomy" id="64104"/>
    <lineage>
        <taxon>Bacteria</taxon>
        <taxon>Bacillati</taxon>
        <taxon>Bacillota</taxon>
        <taxon>Bacilli</taxon>
        <taxon>Bacillales</taxon>
        <taxon>Bacillaceae</taxon>
        <taxon>Bacillus</taxon>
        <taxon>Bacillus cereus group</taxon>
    </lineage>
</organism>
<dbReference type="Proteomes" id="UP000221020">
    <property type="component" value="Unassembled WGS sequence"/>
</dbReference>
<gene>
    <name evidence="1" type="ORF">CON65_22135</name>
</gene>
<comment type="caution">
    <text evidence="1">The sequence shown here is derived from an EMBL/GenBank/DDBJ whole genome shotgun (WGS) entry which is preliminary data.</text>
</comment>
<evidence type="ECO:0000313" key="2">
    <source>
        <dbReference type="Proteomes" id="UP000221020"/>
    </source>
</evidence>
<accession>A0AA91V8J2</accession>
<dbReference type="Gene3D" id="3.40.50.1110">
    <property type="entry name" value="SGNH hydrolase"/>
    <property type="match status" value="1"/>
</dbReference>
<name>A0AA91V8J2_9BACI</name>
<evidence type="ECO:0000313" key="1">
    <source>
        <dbReference type="EMBL" id="PED80512.1"/>
    </source>
</evidence>
<dbReference type="InterPro" id="IPR051532">
    <property type="entry name" value="Ester_Hydrolysis_Enzymes"/>
</dbReference>
<protein>
    <submittedName>
        <fullName evidence="1">GDSL family lipase</fullName>
    </submittedName>
</protein>
<dbReference type="SUPFAM" id="SSF52266">
    <property type="entry name" value="SGNH hydrolase"/>
    <property type="match status" value="1"/>
</dbReference>
<dbReference type="InterPro" id="IPR036514">
    <property type="entry name" value="SGNH_hydro_sf"/>
</dbReference>
<proteinExistence type="predicted"/>
<dbReference type="RefSeq" id="WP_097899762.1">
    <property type="nucleotide sequence ID" value="NZ_NVOR01000109.1"/>
</dbReference>
<dbReference type="GO" id="GO:0016788">
    <property type="term" value="F:hydrolase activity, acting on ester bonds"/>
    <property type="evidence" value="ECO:0007669"/>
    <property type="project" value="InterPro"/>
</dbReference>
<dbReference type="AlphaFoldDB" id="A0AA91V8J2"/>
<dbReference type="EMBL" id="NVOR01000109">
    <property type="protein sequence ID" value="PED80512.1"/>
    <property type="molecule type" value="Genomic_DNA"/>
</dbReference>
<sequence length="225" mass="25940">MQIGLYGDSLTEGRPGVSFYNILSEQFPNDTLYNLGKPGETVISLTNRISNQKQNDVFDISFLWIGVNDIYAKLLKVKANPIASNQEEFQERYKILLEKILNQSKKVIVVSPTIIGENINNEWNKQIYEFGTVISALSQQYENVVYLNLYKEFISILENYDTSEYITTNPLRVMWEALFLKNQEKIDRISQKRGLYLTLDGVHLNSKGAKLVADHYAQIIRMTKN</sequence>